<dbReference type="Proteomes" id="UP000007879">
    <property type="component" value="Unassembled WGS sequence"/>
</dbReference>
<organism evidence="7 8">
    <name type="scientific">Amphimedon queenslandica</name>
    <name type="common">Sponge</name>
    <dbReference type="NCBI Taxonomy" id="400682"/>
    <lineage>
        <taxon>Eukaryota</taxon>
        <taxon>Metazoa</taxon>
        <taxon>Porifera</taxon>
        <taxon>Demospongiae</taxon>
        <taxon>Heteroscleromorpha</taxon>
        <taxon>Haplosclerida</taxon>
        <taxon>Niphatidae</taxon>
        <taxon>Amphimedon</taxon>
    </lineage>
</organism>
<feature type="domain" description="Major vault protein repeat" evidence="6">
    <location>
        <begin position="384"/>
        <end position="432"/>
    </location>
</feature>
<dbReference type="InterPro" id="IPR002499">
    <property type="entry name" value="Vault_N"/>
</dbReference>
<feature type="repeat" description="MVP" evidence="2">
    <location>
        <begin position="227"/>
        <end position="281"/>
    </location>
</feature>
<feature type="domain" description="Major vault protein repeat" evidence="3">
    <location>
        <begin position="118"/>
        <end position="157"/>
    </location>
</feature>
<evidence type="ECO:0000259" key="4">
    <source>
        <dbReference type="Pfam" id="PF17794"/>
    </source>
</evidence>
<dbReference type="InterPro" id="IPR041134">
    <property type="entry name" value="Vault_2"/>
</dbReference>
<dbReference type="PROSITE" id="PS51224">
    <property type="entry name" value="MVP"/>
    <property type="match status" value="5"/>
</dbReference>
<evidence type="ECO:0000259" key="6">
    <source>
        <dbReference type="Pfam" id="PF17796"/>
    </source>
</evidence>
<dbReference type="PANTHER" id="PTHR14165:SF16">
    <property type="entry name" value="MAJOR VAULT PROTEIN"/>
    <property type="match status" value="1"/>
</dbReference>
<dbReference type="Pfam" id="PF17794">
    <property type="entry name" value="Vault_2"/>
    <property type="match status" value="2"/>
</dbReference>
<evidence type="ECO:0000259" key="3">
    <source>
        <dbReference type="Pfam" id="PF01505"/>
    </source>
</evidence>
<evidence type="ECO:0000256" key="2">
    <source>
        <dbReference type="PROSITE-ProRule" id="PRU00571"/>
    </source>
</evidence>
<dbReference type="GO" id="GO:1990904">
    <property type="term" value="C:ribonucleoprotein complex"/>
    <property type="evidence" value="ECO:0007669"/>
    <property type="project" value="UniProtKB-UniRule"/>
</dbReference>
<dbReference type="InterPro" id="IPR039059">
    <property type="entry name" value="MVP"/>
</dbReference>
<evidence type="ECO:0000313" key="7">
    <source>
        <dbReference type="EnsemblMetazoa" id="XP_019849386.1"/>
    </source>
</evidence>
<feature type="domain" description="Major vault protein repeat" evidence="4">
    <location>
        <begin position="278"/>
        <end position="324"/>
    </location>
</feature>
<sequence>MSRKIIGILPNYYVHVLDLNTNITTVEIGPQNLVLQDNHSLEAGALPFVTIPPGHYCRVEHPIDINKPIVDGKLYELRFGHREIRLHGDPFPLFPGERLPESGSATDYSRAIKHLPTIKADHGIHLSALVDMEETDTAPARKAGDEWQLRGPLTYLPKPEEQVVKMVSPIIITPGHAVRLRARQAFTDAKGIYRCTGEEWLVRDIGAYLPDVYEEVVEEVDAYTLTPNNALHIRANCNFTDQFGRGRRIGEEWLVKYDDTESYIPDVTEEVVNEVQLTVLSHHQYCVVVNPLGDDGRPRLGCRELRKGPKTFFLHPGEKFERGIQDAIILESDEALLVTAQEEFDDVTEDGSKVHRTPGDRWMIHGPTDYIPRTEIGNIQRRKATPLNENEGIYVRNVQSGQVRAILGPQSYLLQAAEELYEKELTPLAEEILKEGGGVGDASIRKIAYFDGAKDPSLFKGNKPDKTRVVTYRCPSNCAVQVYNYIEKTARVVFGPDLVVLDPHENFNVLSLSAGKPKKENALKTICLMLGPDFISDHITMLETNVFDDVNKLSPLEAQRSKSLDMVLEEEEQESIRQRTASNSFFGKFFRPKRQVTIDIP</sequence>
<dbReference type="Pfam" id="PF17795">
    <property type="entry name" value="Vault_3"/>
    <property type="match status" value="1"/>
</dbReference>
<dbReference type="InterPro" id="IPR043023">
    <property type="entry name" value="MVP_rep_sf"/>
</dbReference>
<dbReference type="PANTHER" id="PTHR14165">
    <property type="entry name" value="MAJOR VAULT PROTEIN"/>
    <property type="match status" value="1"/>
</dbReference>
<evidence type="ECO:0000313" key="8">
    <source>
        <dbReference type="Proteomes" id="UP000007879"/>
    </source>
</evidence>
<keyword evidence="8" id="KW-1185">Reference proteome</keyword>
<name>A0AAN0IY68_AMPQE</name>
<feature type="repeat" description="MVP" evidence="2">
    <location>
        <begin position="174"/>
        <end position="226"/>
    </location>
</feature>
<comment type="subcellular location">
    <subcellularLocation>
        <location evidence="2">Cytoplasm</location>
    </subcellularLocation>
</comment>
<dbReference type="FunFam" id="2.30.30.550:FF:000001">
    <property type="entry name" value="major vault protein-like"/>
    <property type="match status" value="3"/>
</dbReference>
<protein>
    <recommendedName>
        <fullName evidence="1">Major vault protein</fullName>
    </recommendedName>
</protein>
<dbReference type="RefSeq" id="XP_019849386.1">
    <property type="nucleotide sequence ID" value="XM_019993827.1"/>
</dbReference>
<dbReference type="Gene3D" id="2.30.30.560">
    <property type="match status" value="2"/>
</dbReference>
<dbReference type="EnsemblMetazoa" id="XM_019993827.1">
    <property type="protein sequence ID" value="XP_019849386.1"/>
    <property type="gene ID" value="LOC100637703"/>
</dbReference>
<evidence type="ECO:0000256" key="1">
    <source>
        <dbReference type="ARBA" id="ARBA00018296"/>
    </source>
</evidence>
<feature type="repeat" description="MVP" evidence="2">
    <location>
        <begin position="332"/>
        <end position="388"/>
    </location>
</feature>
<dbReference type="Pfam" id="PF17796">
    <property type="entry name" value="Vault_4"/>
    <property type="match status" value="1"/>
</dbReference>
<proteinExistence type="predicted"/>
<dbReference type="Pfam" id="PF01505">
    <property type="entry name" value="Vault"/>
    <property type="match status" value="4"/>
</dbReference>
<evidence type="ECO:0000259" key="5">
    <source>
        <dbReference type="Pfam" id="PF17795"/>
    </source>
</evidence>
<dbReference type="Gene3D" id="2.30.30.550">
    <property type="entry name" value="Major Vault Protein repeat"/>
    <property type="match status" value="4"/>
</dbReference>
<feature type="domain" description="Major vault protein repeat" evidence="4">
    <location>
        <begin position="49"/>
        <end position="99"/>
    </location>
</feature>
<feature type="domain" description="Major vault protein repeat" evidence="5">
    <location>
        <begin position="469"/>
        <end position="530"/>
    </location>
</feature>
<feature type="domain" description="Major vault protein repeat" evidence="3">
    <location>
        <begin position="223"/>
        <end position="266"/>
    </location>
</feature>
<keyword evidence="2" id="KW-0963">Cytoplasm</keyword>
<reference evidence="8" key="1">
    <citation type="journal article" date="2010" name="Nature">
        <title>The Amphimedon queenslandica genome and the evolution of animal complexity.</title>
        <authorList>
            <person name="Srivastava M."/>
            <person name="Simakov O."/>
            <person name="Chapman J."/>
            <person name="Fahey B."/>
            <person name="Gauthier M.E."/>
            <person name="Mitros T."/>
            <person name="Richards G.S."/>
            <person name="Conaco C."/>
            <person name="Dacre M."/>
            <person name="Hellsten U."/>
            <person name="Larroux C."/>
            <person name="Putnam N.H."/>
            <person name="Stanke M."/>
            <person name="Adamska M."/>
            <person name="Darling A."/>
            <person name="Degnan S.M."/>
            <person name="Oakley T.H."/>
            <person name="Plachetzki D.C."/>
            <person name="Zhai Y."/>
            <person name="Adamski M."/>
            <person name="Calcino A."/>
            <person name="Cummins S.F."/>
            <person name="Goodstein D.M."/>
            <person name="Harris C."/>
            <person name="Jackson D.J."/>
            <person name="Leys S.P."/>
            <person name="Shu S."/>
            <person name="Woodcroft B.J."/>
            <person name="Vervoort M."/>
            <person name="Kosik K.S."/>
            <person name="Manning G."/>
            <person name="Degnan B.M."/>
            <person name="Rokhsar D.S."/>
        </authorList>
    </citation>
    <scope>NUCLEOTIDE SEQUENCE [LARGE SCALE GENOMIC DNA]</scope>
</reference>
<dbReference type="KEGG" id="aqu:100637703"/>
<reference evidence="7" key="2">
    <citation type="submission" date="2024-06" db="UniProtKB">
        <authorList>
            <consortium name="EnsemblMetazoa"/>
        </authorList>
    </citation>
    <scope>IDENTIFICATION</scope>
</reference>
<dbReference type="Gene3D" id="2.30.30.620">
    <property type="match status" value="1"/>
</dbReference>
<dbReference type="InterPro" id="IPR043179">
    <property type="entry name" value="Vault_2_sf"/>
</dbReference>
<dbReference type="GO" id="GO:0005737">
    <property type="term" value="C:cytoplasm"/>
    <property type="evidence" value="ECO:0007669"/>
    <property type="project" value="UniProtKB-SubCell"/>
</dbReference>
<dbReference type="InterPro" id="IPR041139">
    <property type="entry name" value="MVP_rep_dom"/>
</dbReference>
<feature type="domain" description="Major vault protein repeat" evidence="3">
    <location>
        <begin position="171"/>
        <end position="211"/>
    </location>
</feature>
<feature type="repeat" description="MVP" evidence="2">
    <location>
        <begin position="120"/>
        <end position="173"/>
    </location>
</feature>
<dbReference type="FunFam" id="2.30.30.570:FF:000001">
    <property type="entry name" value="major vault protein-like"/>
    <property type="match status" value="1"/>
</dbReference>
<feature type="domain" description="Major vault protein repeat" evidence="3">
    <location>
        <begin position="329"/>
        <end position="373"/>
    </location>
</feature>
<dbReference type="GO" id="GO:0005634">
    <property type="term" value="C:nucleus"/>
    <property type="evidence" value="ECO:0007669"/>
    <property type="project" value="TreeGrafter"/>
</dbReference>
<dbReference type="FunFam" id="2.30.30.560:FF:000001">
    <property type="entry name" value="major vault protein-like"/>
    <property type="match status" value="1"/>
</dbReference>
<dbReference type="InterPro" id="IPR040989">
    <property type="entry name" value="Vault_3"/>
</dbReference>
<feature type="repeat" description="MVP" evidence="2">
    <location>
        <begin position="283"/>
        <end position="331"/>
    </location>
</feature>
<accession>A0AAN0IY68</accession>
<dbReference type="AlphaFoldDB" id="A0AAN0IY68"/>
<keyword evidence="2" id="KW-0687">Ribonucleoprotein</keyword>
<dbReference type="InterPro" id="IPR041136">
    <property type="entry name" value="Vault_4"/>
</dbReference>
<dbReference type="GeneID" id="100637703"/>
<dbReference type="Gene3D" id="2.30.30.570">
    <property type="match status" value="2"/>
</dbReference>